<evidence type="ECO:0000256" key="3">
    <source>
        <dbReference type="ARBA" id="ARBA00022989"/>
    </source>
</evidence>
<reference evidence="7" key="3">
    <citation type="journal article" date="2021" name="Syst. Appl. Microbiol.">
        <title>Roseomonas hellenica sp. nov., isolated from roots of wild-growing Alkanna tinctoria.</title>
        <authorList>
            <person name="Rat A."/>
            <person name="Naranjo H.D."/>
            <person name="Lebbe L."/>
            <person name="Cnockaert M."/>
            <person name="Krigas N."/>
            <person name="Grigoriadou K."/>
            <person name="Maloupa E."/>
            <person name="Willems A."/>
        </authorList>
    </citation>
    <scope>NUCLEOTIDE SEQUENCE</scope>
    <source>
        <strain evidence="7">LMG 31161</strain>
    </source>
</reference>
<feature type="transmembrane region" description="Helical" evidence="5">
    <location>
        <begin position="63"/>
        <end position="82"/>
    </location>
</feature>
<evidence type="ECO:0000259" key="6">
    <source>
        <dbReference type="Pfam" id="PF04932"/>
    </source>
</evidence>
<dbReference type="Proteomes" id="UP001138708">
    <property type="component" value="Unassembled WGS sequence"/>
</dbReference>
<feature type="transmembrane region" description="Helical" evidence="5">
    <location>
        <begin position="261"/>
        <end position="278"/>
    </location>
</feature>
<feature type="transmembrane region" description="Helical" evidence="5">
    <location>
        <begin position="235"/>
        <end position="254"/>
    </location>
</feature>
<keyword evidence="7" id="KW-0436">Ligase</keyword>
<organism evidence="7 10">
    <name type="scientific">Neoroseomonas oryzicola</name>
    <dbReference type="NCBI Taxonomy" id="535904"/>
    <lineage>
        <taxon>Bacteria</taxon>
        <taxon>Pseudomonadati</taxon>
        <taxon>Pseudomonadota</taxon>
        <taxon>Alphaproteobacteria</taxon>
        <taxon>Acetobacterales</taxon>
        <taxon>Acetobacteraceae</taxon>
        <taxon>Neoroseomonas</taxon>
    </lineage>
</organism>
<feature type="transmembrane region" description="Helical" evidence="5">
    <location>
        <begin position="384"/>
        <end position="401"/>
    </location>
</feature>
<protein>
    <submittedName>
        <fullName evidence="7">O-antigen ligase family protein</fullName>
    </submittedName>
</protein>
<sequence length="449" mass="47651">MSAHLPPALDGAAIPRRRLLSAETVGFGVLVAIILLSNGWAVFSVMSGSIDVADGGDAESGDMLRQVAFLTLMVLAVGVRVVTSSVGAVNAVPPMLIAILAWCWLSVFWAIDPGLALRRIAFTTIVIVTIGQCVQMMSYRRVIEALMVGFAVILLADWLAITLLQHAVHQPGRFDDALIGDWRGIHDGKNEAGAFCALAFILFLHEAIRQRSLMSGAALVVLAAVFLGQTHSKTSMAMVAAALAVGFLVQAGYGSPRAKQAVLLLGGGILLAALIAFRDDIAREFVWMVADPASLTGRVQIWPALMTFVGDHPLLGSGYGSFWGIGAESPIQSYGSGWIIEIFSAHNGYLDILVQTGGIGLAVALLCLVVLPMHVLLNAPLAPGTSRSLICALLVFGWLRDLLESSLLDRANATWVVMVVMYCLLRRTAMPRQRAGGHASVAGPSPEPV</sequence>
<dbReference type="EMBL" id="JAAEDK010000081">
    <property type="protein sequence ID" value="MBR0662127.1"/>
    <property type="molecule type" value="Genomic_DNA"/>
</dbReference>
<feature type="transmembrane region" description="Helical" evidence="5">
    <location>
        <begin position="212"/>
        <end position="229"/>
    </location>
</feature>
<reference evidence="8 9" key="2">
    <citation type="submission" date="2020-02" db="EMBL/GenBank/DDBJ databases">
        <authorList>
            <person name="Sun Q."/>
            <person name="Inoue M."/>
        </authorList>
    </citation>
    <scope>NUCLEOTIDE SEQUENCE [LARGE SCALE GENOMIC DNA]</scope>
    <source>
        <strain evidence="8 9">KCTC 22478</strain>
    </source>
</reference>
<dbReference type="InterPro" id="IPR051533">
    <property type="entry name" value="WaaL-like"/>
</dbReference>
<evidence type="ECO:0000256" key="1">
    <source>
        <dbReference type="ARBA" id="ARBA00004141"/>
    </source>
</evidence>
<keyword evidence="9" id="KW-1185">Reference proteome</keyword>
<comment type="caution">
    <text evidence="7">The sequence shown here is derived from an EMBL/GenBank/DDBJ whole genome shotgun (WGS) entry which is preliminary data.</text>
</comment>
<dbReference type="EMBL" id="JAAVUP010000025">
    <property type="protein sequence ID" value="NKE20248.1"/>
    <property type="molecule type" value="Genomic_DNA"/>
</dbReference>
<feature type="transmembrane region" description="Helical" evidence="5">
    <location>
        <begin position="407"/>
        <end position="425"/>
    </location>
</feature>
<evidence type="ECO:0000256" key="5">
    <source>
        <dbReference type="SAM" id="Phobius"/>
    </source>
</evidence>
<dbReference type="PANTHER" id="PTHR37422">
    <property type="entry name" value="TEICHURONIC ACID BIOSYNTHESIS PROTEIN TUAE"/>
    <property type="match status" value="1"/>
</dbReference>
<evidence type="ECO:0000256" key="2">
    <source>
        <dbReference type="ARBA" id="ARBA00022692"/>
    </source>
</evidence>
<evidence type="ECO:0000313" key="9">
    <source>
        <dbReference type="Proteomes" id="UP000746741"/>
    </source>
</evidence>
<comment type="subcellular location">
    <subcellularLocation>
        <location evidence="1">Membrane</location>
        <topology evidence="1">Multi-pass membrane protein</topology>
    </subcellularLocation>
</comment>
<dbReference type="AlphaFoldDB" id="A0A9X9WP67"/>
<evidence type="ECO:0000313" key="10">
    <source>
        <dbReference type="Proteomes" id="UP001138708"/>
    </source>
</evidence>
<evidence type="ECO:0000313" key="8">
    <source>
        <dbReference type="EMBL" id="NKE20248.1"/>
    </source>
</evidence>
<feature type="transmembrane region" description="Helical" evidence="5">
    <location>
        <begin position="352"/>
        <end position="377"/>
    </location>
</feature>
<dbReference type="PANTHER" id="PTHR37422:SF17">
    <property type="entry name" value="O-ANTIGEN LIGASE"/>
    <property type="match status" value="1"/>
</dbReference>
<name>A0A9X9WP67_9PROT</name>
<dbReference type="Proteomes" id="UP000746741">
    <property type="component" value="Unassembled WGS sequence"/>
</dbReference>
<feature type="transmembrane region" description="Helical" evidence="5">
    <location>
        <begin position="117"/>
        <end position="134"/>
    </location>
</feature>
<feature type="domain" description="O-antigen ligase-related" evidence="6">
    <location>
        <begin position="219"/>
        <end position="364"/>
    </location>
</feature>
<feature type="transmembrane region" description="Helical" evidence="5">
    <location>
        <begin position="25"/>
        <end position="43"/>
    </location>
</feature>
<feature type="transmembrane region" description="Helical" evidence="5">
    <location>
        <begin position="146"/>
        <end position="168"/>
    </location>
</feature>
<dbReference type="Pfam" id="PF04932">
    <property type="entry name" value="Wzy_C"/>
    <property type="match status" value="1"/>
</dbReference>
<feature type="transmembrane region" description="Helical" evidence="5">
    <location>
        <begin position="94"/>
        <end position="111"/>
    </location>
</feature>
<evidence type="ECO:0000256" key="4">
    <source>
        <dbReference type="ARBA" id="ARBA00023136"/>
    </source>
</evidence>
<keyword evidence="4 5" id="KW-0472">Membrane</keyword>
<dbReference type="GO" id="GO:0016874">
    <property type="term" value="F:ligase activity"/>
    <property type="evidence" value="ECO:0007669"/>
    <property type="project" value="UniProtKB-KW"/>
</dbReference>
<accession>A0A9X9WP67</accession>
<dbReference type="RefSeq" id="WP_168044267.1">
    <property type="nucleotide sequence ID" value="NZ_JAAEDK010000081.1"/>
</dbReference>
<keyword evidence="2 5" id="KW-0812">Transmembrane</keyword>
<dbReference type="InterPro" id="IPR007016">
    <property type="entry name" value="O-antigen_ligase-rel_domated"/>
</dbReference>
<reference evidence="7" key="1">
    <citation type="submission" date="2020-01" db="EMBL/GenBank/DDBJ databases">
        <authorList>
            <person name="Rat A."/>
        </authorList>
    </citation>
    <scope>NUCLEOTIDE SEQUENCE</scope>
    <source>
        <strain evidence="7">LMG 31161</strain>
    </source>
</reference>
<keyword evidence="3 5" id="KW-1133">Transmembrane helix</keyword>
<gene>
    <name evidence="8" type="ORF">GWK15_25055</name>
    <name evidence="7" type="ORF">GXW75_22930</name>
</gene>
<evidence type="ECO:0000313" key="7">
    <source>
        <dbReference type="EMBL" id="MBR0662127.1"/>
    </source>
</evidence>
<feature type="transmembrane region" description="Helical" evidence="5">
    <location>
        <begin position="188"/>
        <end position="205"/>
    </location>
</feature>
<dbReference type="GO" id="GO:0016020">
    <property type="term" value="C:membrane"/>
    <property type="evidence" value="ECO:0007669"/>
    <property type="project" value="UniProtKB-SubCell"/>
</dbReference>
<proteinExistence type="predicted"/>